<feature type="domain" description="R3H" evidence="2">
    <location>
        <begin position="110"/>
        <end position="175"/>
    </location>
</feature>
<comment type="caution">
    <text evidence="3">The sequence shown here is derived from an EMBL/GenBank/DDBJ whole genome shotgun (WGS) entry which is preliminary data.</text>
</comment>
<dbReference type="OrthoDB" id="5418203at2759"/>
<keyword evidence="4" id="KW-1185">Reference proteome</keyword>
<dbReference type="Pfam" id="PF01424">
    <property type="entry name" value="R3H"/>
    <property type="match status" value="1"/>
</dbReference>
<feature type="compositionally biased region" description="Basic and acidic residues" evidence="1">
    <location>
        <begin position="224"/>
        <end position="236"/>
    </location>
</feature>
<feature type="compositionally biased region" description="Basic and acidic residues" evidence="1">
    <location>
        <begin position="296"/>
        <end position="306"/>
    </location>
</feature>
<feature type="compositionally biased region" description="Basic and acidic residues" evidence="1">
    <location>
        <begin position="562"/>
        <end position="580"/>
    </location>
</feature>
<evidence type="ECO:0000313" key="4">
    <source>
        <dbReference type="Proteomes" id="UP000683360"/>
    </source>
</evidence>
<dbReference type="GO" id="GO:0003676">
    <property type="term" value="F:nucleic acid binding"/>
    <property type="evidence" value="ECO:0007669"/>
    <property type="project" value="UniProtKB-UniRule"/>
</dbReference>
<feature type="region of interest" description="Disordered" evidence="1">
    <location>
        <begin position="562"/>
        <end position="744"/>
    </location>
</feature>
<feature type="compositionally biased region" description="Basic and acidic residues" evidence="1">
    <location>
        <begin position="904"/>
        <end position="917"/>
    </location>
</feature>
<dbReference type="PROSITE" id="PS51061">
    <property type="entry name" value="R3H"/>
    <property type="match status" value="1"/>
</dbReference>
<feature type="compositionally biased region" description="Basic and acidic residues" evidence="1">
    <location>
        <begin position="347"/>
        <end position="365"/>
    </location>
</feature>
<dbReference type="InterPro" id="IPR001374">
    <property type="entry name" value="R3H_dom"/>
</dbReference>
<dbReference type="PANTHER" id="PTHR21678:SF0">
    <property type="entry name" value="C3H1-TYPE DOMAIN-CONTAINING PROTEIN"/>
    <property type="match status" value="1"/>
</dbReference>
<dbReference type="PANTHER" id="PTHR21678">
    <property type="entry name" value="GROWTH INHIBITION AND DIFFERENTIATION RELATED PROTEIN 88"/>
    <property type="match status" value="1"/>
</dbReference>
<proteinExistence type="predicted"/>
<feature type="region of interest" description="Disordered" evidence="1">
    <location>
        <begin position="901"/>
        <end position="930"/>
    </location>
</feature>
<reference evidence="3" key="1">
    <citation type="submission" date="2021-03" db="EMBL/GenBank/DDBJ databases">
        <authorList>
            <person name="Bekaert M."/>
        </authorList>
    </citation>
    <scope>NUCLEOTIDE SEQUENCE</scope>
</reference>
<feature type="compositionally biased region" description="Low complexity" evidence="1">
    <location>
        <begin position="263"/>
        <end position="276"/>
    </location>
</feature>
<dbReference type="Gene3D" id="3.30.1370.50">
    <property type="entry name" value="R3H-like domain"/>
    <property type="match status" value="1"/>
</dbReference>
<evidence type="ECO:0000313" key="3">
    <source>
        <dbReference type="EMBL" id="CAG2256409.1"/>
    </source>
</evidence>
<accession>A0A8S3VEQ3</accession>
<evidence type="ECO:0000259" key="2">
    <source>
        <dbReference type="PROSITE" id="PS51061"/>
    </source>
</evidence>
<name>A0A8S3VEQ3_MYTED</name>
<protein>
    <submittedName>
        <fullName evidence="3">Coiled-coil domain-containing protein R3HCC1L</fullName>
    </submittedName>
</protein>
<feature type="compositionally biased region" description="Basic and acidic residues" evidence="1">
    <location>
        <begin position="628"/>
        <end position="647"/>
    </location>
</feature>
<feature type="region of interest" description="Disordered" evidence="1">
    <location>
        <begin position="183"/>
        <end position="365"/>
    </location>
</feature>
<feature type="region of interest" description="Disordered" evidence="1">
    <location>
        <begin position="449"/>
        <end position="516"/>
    </location>
</feature>
<sequence>MAGTNVKILSDTSTLNFPENLITKTTKSNDSFCRQFRFQYNASFNAEERSGKWQIPPFYLTKDNFRQLYKAAIQPEVNKGQKVPVASNIKINRLDLASFFGSRYLSPLEEIFIENINTDLKKFIQSGTKKSVLIFPPFNSFHRFLAHKCTEEYKELKSFSIGQGTLRRLVICDHTDFIRESSNSGICMSNPKPSVGRGRARGRVKDGDSPGISPVGVRQSGIPDSEHHNSKPEPQRSKGRGKKPEVQLYVPRGRRSQESSCGNSQSEESQSLQSNSTECDQYTISELKNPQGGATESHEKTDDIEKNLTNSDMKPVQTKPRKSKTAQVYMPPGRRREQEKGQSLSESSERGSDGDQWDADHADTHNIDTEVDTCCKNEEELVQDVSSFKNEDTKLCKTTEHLNPDISLRPETNDAVHICENIVQSEHGTGDVRTKVHDKLDTVSSDLLREQTLGGEQSNINNRTNKPDSTENNEHSNNHDNSGKIENNDISNDLMTSNDGAPEQHEQSDNVISGDTVLSSESYRREECISISHDSGARTLESQSIQSGDVTGSHDKTVLDACSKKDSSNQLGRDKNEKSLQPDFNGKSNQSKSEVPDSWENEDSDSGSHEESTCSAPKAKKTTNVESKTSEKPVKDEKSSTNTEKRVKNSSKVIVRNDKLAAFGWDLYTDETNESTAERERAESEEKDDYKKKSGKKKTGKGKNKLKKKLDSPAESVEIDQQETESVVPEKKPVQSDEDASWDTMFDDDGDSLDPNTLEELSGNVGKVKVKKPVINYLNYQPKEPELDYEGMNHVIEIFDFSSEMKTEDLLSAFSMFKSKGFDIKWVDDTHALGVFSSVIAANEALQFTHPLLKVGPLSLASKESKIKAKKAVEFLQPYKERPETTAVVARRMLTGALGLKTKVSKEQREKETEEKRKLKQAKGMKSAPD</sequence>
<dbReference type="EMBL" id="CAJPWZ010003303">
    <property type="protein sequence ID" value="CAG2256409.1"/>
    <property type="molecule type" value="Genomic_DNA"/>
</dbReference>
<evidence type="ECO:0000256" key="1">
    <source>
        <dbReference type="SAM" id="MobiDB-lite"/>
    </source>
</evidence>
<organism evidence="3 4">
    <name type="scientific">Mytilus edulis</name>
    <name type="common">Blue mussel</name>
    <dbReference type="NCBI Taxonomy" id="6550"/>
    <lineage>
        <taxon>Eukaryota</taxon>
        <taxon>Metazoa</taxon>
        <taxon>Spiralia</taxon>
        <taxon>Lophotrochozoa</taxon>
        <taxon>Mollusca</taxon>
        <taxon>Bivalvia</taxon>
        <taxon>Autobranchia</taxon>
        <taxon>Pteriomorphia</taxon>
        <taxon>Mytilida</taxon>
        <taxon>Mytiloidea</taxon>
        <taxon>Mytilidae</taxon>
        <taxon>Mytilinae</taxon>
        <taxon>Mytilus</taxon>
    </lineage>
</organism>
<feature type="compositionally biased region" description="Polar residues" evidence="1">
    <location>
        <begin position="488"/>
        <end position="499"/>
    </location>
</feature>
<feature type="compositionally biased region" description="Polar residues" evidence="1">
    <location>
        <begin position="277"/>
        <end position="294"/>
    </location>
</feature>
<dbReference type="SUPFAM" id="SSF82708">
    <property type="entry name" value="R3H domain"/>
    <property type="match status" value="1"/>
</dbReference>
<dbReference type="AlphaFoldDB" id="A0A8S3VEQ3"/>
<feature type="compositionally biased region" description="Basic residues" evidence="1">
    <location>
        <begin position="693"/>
        <end position="708"/>
    </location>
</feature>
<feature type="compositionally biased region" description="Basic and acidic residues" evidence="1">
    <location>
        <begin position="676"/>
        <end position="692"/>
    </location>
</feature>
<dbReference type="Proteomes" id="UP000683360">
    <property type="component" value="Unassembled WGS sequence"/>
</dbReference>
<dbReference type="InterPro" id="IPR036867">
    <property type="entry name" value="R3H_dom_sf"/>
</dbReference>
<dbReference type="InterPro" id="IPR039884">
    <property type="entry name" value="R3HC1/R3HCL"/>
</dbReference>
<gene>
    <name evidence="3" type="ORF">MEDL_67710</name>
</gene>
<feature type="compositionally biased region" description="Polar residues" evidence="1">
    <location>
        <begin position="454"/>
        <end position="464"/>
    </location>
</feature>
<feature type="compositionally biased region" description="Basic and acidic residues" evidence="1">
    <location>
        <begin position="465"/>
        <end position="487"/>
    </location>
</feature>
<dbReference type="Gene3D" id="3.30.70.330">
    <property type="match status" value="1"/>
</dbReference>
<dbReference type="InterPro" id="IPR012677">
    <property type="entry name" value="Nucleotide-bd_a/b_plait_sf"/>
</dbReference>